<dbReference type="Proteomes" id="UP000515377">
    <property type="component" value="Chromosome"/>
</dbReference>
<evidence type="ECO:0000313" key="3">
    <source>
        <dbReference type="Proteomes" id="UP000515377"/>
    </source>
</evidence>
<name>A0A9X7YFL5_SPHYA</name>
<evidence type="ECO:0000313" key="2">
    <source>
        <dbReference type="EMBL" id="QNG48714.1"/>
    </source>
</evidence>
<dbReference type="EMBL" id="CP060122">
    <property type="protein sequence ID" value="QNG48714.1"/>
    <property type="molecule type" value="Genomic_DNA"/>
</dbReference>
<accession>A0A9X7YFL5</accession>
<dbReference type="SUPFAM" id="SSF54637">
    <property type="entry name" value="Thioesterase/thiol ester dehydrase-isomerase"/>
    <property type="match status" value="1"/>
</dbReference>
<proteinExistence type="predicted"/>
<sequence>MTGLLEALRAEIGVVRHSEWLFVDQPMIDRFADATYDHQFIHVDPIRATETPFGGTIAHGFLTLSLLPHLRTSIPSPPMPPLKMGVNYGLDRVRFVYPVRSGSRIRAALTLTDIEEKSAGHFQQTADIVVEIEGEEKPALVATWLGRFAI</sequence>
<dbReference type="Pfam" id="PF01575">
    <property type="entry name" value="MaoC_dehydratas"/>
    <property type="match status" value="1"/>
</dbReference>
<dbReference type="InterPro" id="IPR002539">
    <property type="entry name" value="MaoC-like_dom"/>
</dbReference>
<dbReference type="Gene3D" id="3.10.129.10">
    <property type="entry name" value="Hotdog Thioesterase"/>
    <property type="match status" value="1"/>
</dbReference>
<dbReference type="PANTHER" id="PTHR42993">
    <property type="entry name" value="MAOC-LIKE DEHYDRATASE DOMAIN-CONTAINING PROTEIN"/>
    <property type="match status" value="1"/>
</dbReference>
<dbReference type="PANTHER" id="PTHR42993:SF1">
    <property type="entry name" value="MAOC-LIKE DEHYDRATASE DOMAIN-CONTAINING PROTEIN"/>
    <property type="match status" value="1"/>
</dbReference>
<dbReference type="AlphaFoldDB" id="A0A9X7YFL5"/>
<organism evidence="2 3">
    <name type="scientific">Sphingobium yanoikuyae</name>
    <name type="common">Sphingomonas yanoikuyae</name>
    <dbReference type="NCBI Taxonomy" id="13690"/>
    <lineage>
        <taxon>Bacteria</taxon>
        <taxon>Pseudomonadati</taxon>
        <taxon>Pseudomonadota</taxon>
        <taxon>Alphaproteobacteria</taxon>
        <taxon>Sphingomonadales</taxon>
        <taxon>Sphingomonadaceae</taxon>
        <taxon>Sphingobium</taxon>
    </lineage>
</organism>
<gene>
    <name evidence="2" type="ORF">H3V42_15075</name>
</gene>
<protein>
    <submittedName>
        <fullName evidence="2">MaoC family dehydratase</fullName>
    </submittedName>
</protein>
<dbReference type="InterPro" id="IPR039375">
    <property type="entry name" value="NodN-like"/>
</dbReference>
<evidence type="ECO:0000259" key="1">
    <source>
        <dbReference type="Pfam" id="PF01575"/>
    </source>
</evidence>
<dbReference type="CDD" id="cd03450">
    <property type="entry name" value="NodN"/>
    <property type="match status" value="1"/>
</dbReference>
<feature type="domain" description="MaoC-like" evidence="1">
    <location>
        <begin position="15"/>
        <end position="127"/>
    </location>
</feature>
<dbReference type="InterPro" id="IPR029069">
    <property type="entry name" value="HotDog_dom_sf"/>
</dbReference>
<reference evidence="2 3" key="1">
    <citation type="submission" date="2020-07" db="EMBL/GenBank/DDBJ databases">
        <title>Whole genome sequence of Sphingobium yanoikuyae A3.</title>
        <authorList>
            <person name="Han S.-S."/>
        </authorList>
    </citation>
    <scope>NUCLEOTIDE SEQUENCE [LARGE SCALE GENOMIC DNA]</scope>
    <source>
        <strain evidence="2 3">A3</strain>
    </source>
</reference>